<dbReference type="SMART" id="SM00347">
    <property type="entry name" value="HTH_MARR"/>
    <property type="match status" value="1"/>
</dbReference>
<evidence type="ECO:0000256" key="2">
    <source>
        <dbReference type="ARBA" id="ARBA00023125"/>
    </source>
</evidence>
<dbReference type="InterPro" id="IPR036390">
    <property type="entry name" value="WH_DNA-bd_sf"/>
</dbReference>
<dbReference type="InterPro" id="IPR000835">
    <property type="entry name" value="HTH_MarR-typ"/>
</dbReference>
<protein>
    <submittedName>
        <fullName evidence="5">MarR family winged helix-turn-helix transcriptional regulator</fullName>
    </submittedName>
</protein>
<feature type="domain" description="HTH marR-type" evidence="4">
    <location>
        <begin position="1"/>
        <end position="100"/>
    </location>
</feature>
<evidence type="ECO:0000313" key="6">
    <source>
        <dbReference type="Proteomes" id="UP001298681"/>
    </source>
</evidence>
<dbReference type="InterPro" id="IPR023187">
    <property type="entry name" value="Tscrpt_reg_MarR-type_CS"/>
</dbReference>
<name>A0ABS9MM72_9FIRM</name>
<dbReference type="Pfam" id="PF01047">
    <property type="entry name" value="MarR"/>
    <property type="match status" value="1"/>
</dbReference>
<dbReference type="Proteomes" id="UP001298681">
    <property type="component" value="Unassembled WGS sequence"/>
</dbReference>
<dbReference type="Gene3D" id="1.10.10.10">
    <property type="entry name" value="Winged helix-like DNA-binding domain superfamily/Winged helix DNA-binding domain"/>
    <property type="match status" value="1"/>
</dbReference>
<comment type="caution">
    <text evidence="5">The sequence shown here is derived from an EMBL/GenBank/DDBJ whole genome shotgun (WGS) entry which is preliminary data.</text>
</comment>
<evidence type="ECO:0000256" key="3">
    <source>
        <dbReference type="ARBA" id="ARBA00023163"/>
    </source>
</evidence>
<keyword evidence="1" id="KW-0805">Transcription regulation</keyword>
<keyword evidence="6" id="KW-1185">Reference proteome</keyword>
<proteinExistence type="predicted"/>
<gene>
    <name evidence="5" type="ORF">L0P57_11990</name>
</gene>
<dbReference type="PRINTS" id="PR00598">
    <property type="entry name" value="HTHMARR"/>
</dbReference>
<dbReference type="PROSITE" id="PS50995">
    <property type="entry name" value="HTH_MARR_2"/>
    <property type="match status" value="1"/>
</dbReference>
<sequence>MYILCICDNPGISQEKVAESTCIDKSTVAKAVQQLLQGGFITRQSSAEDRRVNELYPTEKAKEIYPKIVEIIDSFNMGQLEGLTDIERDIFIRLLQKVFNHVKPKP</sequence>
<evidence type="ECO:0000259" key="4">
    <source>
        <dbReference type="PROSITE" id="PS50995"/>
    </source>
</evidence>
<dbReference type="SUPFAM" id="SSF46785">
    <property type="entry name" value="Winged helix' DNA-binding domain"/>
    <property type="match status" value="1"/>
</dbReference>
<keyword evidence="2" id="KW-0238">DNA-binding</keyword>
<dbReference type="PROSITE" id="PS01117">
    <property type="entry name" value="HTH_MARR_1"/>
    <property type="match status" value="1"/>
</dbReference>
<organism evidence="5 6">
    <name type="scientific">Anaeromassilibacillus senegalensis</name>
    <dbReference type="NCBI Taxonomy" id="1673717"/>
    <lineage>
        <taxon>Bacteria</taxon>
        <taxon>Bacillati</taxon>
        <taxon>Bacillota</taxon>
        <taxon>Clostridia</taxon>
        <taxon>Eubacteriales</taxon>
        <taxon>Acutalibacteraceae</taxon>
        <taxon>Anaeromassilibacillus</taxon>
    </lineage>
</organism>
<dbReference type="PANTHER" id="PTHR42756">
    <property type="entry name" value="TRANSCRIPTIONAL REGULATOR, MARR"/>
    <property type="match status" value="1"/>
</dbReference>
<evidence type="ECO:0000313" key="5">
    <source>
        <dbReference type="EMBL" id="MCG4611646.1"/>
    </source>
</evidence>
<dbReference type="PANTHER" id="PTHR42756:SF2">
    <property type="entry name" value="MARR FAMILY REGULATORY PROTEIN"/>
    <property type="match status" value="1"/>
</dbReference>
<evidence type="ECO:0000256" key="1">
    <source>
        <dbReference type="ARBA" id="ARBA00023015"/>
    </source>
</evidence>
<dbReference type="EMBL" id="JAKNHQ010000020">
    <property type="protein sequence ID" value="MCG4611646.1"/>
    <property type="molecule type" value="Genomic_DNA"/>
</dbReference>
<dbReference type="InterPro" id="IPR036388">
    <property type="entry name" value="WH-like_DNA-bd_sf"/>
</dbReference>
<reference evidence="5 6" key="1">
    <citation type="submission" date="2022-01" db="EMBL/GenBank/DDBJ databases">
        <title>Collection of gut derived symbiotic bacterial strains cultured from healthy donors.</title>
        <authorList>
            <person name="Lin H."/>
            <person name="Kohout C."/>
            <person name="Waligurski E."/>
            <person name="Pamer E.G."/>
        </authorList>
    </citation>
    <scope>NUCLEOTIDE SEQUENCE [LARGE SCALE GENOMIC DNA]</scope>
    <source>
        <strain evidence="5 6">DFI.7.58</strain>
    </source>
</reference>
<keyword evidence="3" id="KW-0804">Transcription</keyword>
<accession>A0ABS9MM72</accession>